<keyword evidence="3" id="KW-1185">Reference proteome</keyword>
<dbReference type="AlphaFoldDB" id="A0AAV8YSX1"/>
<feature type="domain" description="DUF4817" evidence="1">
    <location>
        <begin position="5"/>
        <end position="54"/>
    </location>
</feature>
<gene>
    <name evidence="2" type="ORF">NQ318_014900</name>
</gene>
<name>A0AAV8YSX1_9CUCU</name>
<evidence type="ECO:0000313" key="2">
    <source>
        <dbReference type="EMBL" id="KAJ8954789.1"/>
    </source>
</evidence>
<organism evidence="2 3">
    <name type="scientific">Aromia moschata</name>
    <dbReference type="NCBI Taxonomy" id="1265417"/>
    <lineage>
        <taxon>Eukaryota</taxon>
        <taxon>Metazoa</taxon>
        <taxon>Ecdysozoa</taxon>
        <taxon>Arthropoda</taxon>
        <taxon>Hexapoda</taxon>
        <taxon>Insecta</taxon>
        <taxon>Pterygota</taxon>
        <taxon>Neoptera</taxon>
        <taxon>Endopterygota</taxon>
        <taxon>Coleoptera</taxon>
        <taxon>Polyphaga</taxon>
        <taxon>Cucujiformia</taxon>
        <taxon>Chrysomeloidea</taxon>
        <taxon>Cerambycidae</taxon>
        <taxon>Cerambycinae</taxon>
        <taxon>Callichromatini</taxon>
        <taxon>Aromia</taxon>
    </lineage>
</organism>
<sequence length="94" mass="11226">MDRFTLEQRWEILKNYFQSECCVAETVRKLRTTFGRNEAPSAAGVRKFLRKFRELACLWIRRVIHVLVRCAQLKELLLLNKVRRISLQDITDNC</sequence>
<comment type="caution">
    <text evidence="2">The sequence shown here is derived from an EMBL/GenBank/DDBJ whole genome shotgun (WGS) entry which is preliminary data.</text>
</comment>
<protein>
    <recommendedName>
        <fullName evidence="1">DUF4817 domain-containing protein</fullName>
    </recommendedName>
</protein>
<dbReference type="InterPro" id="IPR032135">
    <property type="entry name" value="DUF4817"/>
</dbReference>
<dbReference type="Pfam" id="PF16087">
    <property type="entry name" value="DUF4817"/>
    <property type="match status" value="1"/>
</dbReference>
<dbReference type="EMBL" id="JAPWTK010000044">
    <property type="protein sequence ID" value="KAJ8954789.1"/>
    <property type="molecule type" value="Genomic_DNA"/>
</dbReference>
<reference evidence="2" key="1">
    <citation type="journal article" date="2023" name="Insect Mol. Biol.">
        <title>Genome sequencing provides insights into the evolution of gene families encoding plant cell wall-degrading enzymes in longhorned beetles.</title>
        <authorList>
            <person name="Shin N.R."/>
            <person name="Okamura Y."/>
            <person name="Kirsch R."/>
            <person name="Pauchet Y."/>
        </authorList>
    </citation>
    <scope>NUCLEOTIDE SEQUENCE</scope>
    <source>
        <strain evidence="2">AMC_N1</strain>
    </source>
</reference>
<accession>A0AAV8YSX1</accession>
<evidence type="ECO:0000259" key="1">
    <source>
        <dbReference type="Pfam" id="PF16087"/>
    </source>
</evidence>
<dbReference type="Proteomes" id="UP001162162">
    <property type="component" value="Unassembled WGS sequence"/>
</dbReference>
<proteinExistence type="predicted"/>
<evidence type="ECO:0000313" key="3">
    <source>
        <dbReference type="Proteomes" id="UP001162162"/>
    </source>
</evidence>